<evidence type="ECO:0008006" key="4">
    <source>
        <dbReference type="Google" id="ProtNLM"/>
    </source>
</evidence>
<feature type="compositionally biased region" description="Acidic residues" evidence="1">
    <location>
        <begin position="91"/>
        <end position="100"/>
    </location>
</feature>
<feature type="region of interest" description="Disordered" evidence="1">
    <location>
        <begin position="87"/>
        <end position="162"/>
    </location>
</feature>
<evidence type="ECO:0000313" key="3">
    <source>
        <dbReference type="Proteomes" id="UP000053246"/>
    </source>
</evidence>
<accession>A0A9X0I530</accession>
<sequence length="357" mass="37352">MTAGEFSEVDHDLLADYLGGALEGTPEQAEVARLIAQDPSWAQAHALLAPAVAEVRTDLLGWGGSAVEMPPEVADRIRAALDTADLSDVLPDSDDTDLDSDIPATASDHSDDRVSTGRPSRVPAQPLGGRRPQAAPPSGPDRNATRPGPDRNATRPGRRSRRWARIAGPVALAAALVVGLGSLQLVRPNQGGDTTAGTALSDPVATPHVQEGQAGPERAAVNASPQRLPVTEGTPQRHTGRDYTPQELATEPEAKISAYSSTETPDAGGDVDRMAGPADLARLDDQVALTACLADIGTEHGAQPLVFEDIEYARFQGHPALVVRFTDAAGTRWAWVSGPECGIPGSGSDSRHRTRVG</sequence>
<organism evidence="2 3">
    <name type="scientific">Micromonospora maris</name>
    <dbReference type="NCBI Taxonomy" id="1003110"/>
    <lineage>
        <taxon>Bacteria</taxon>
        <taxon>Bacillati</taxon>
        <taxon>Actinomycetota</taxon>
        <taxon>Actinomycetes</taxon>
        <taxon>Micromonosporales</taxon>
        <taxon>Micromonosporaceae</taxon>
        <taxon>Micromonospora</taxon>
    </lineage>
</organism>
<keyword evidence="3" id="KW-1185">Reference proteome</keyword>
<dbReference type="Proteomes" id="UP000053246">
    <property type="component" value="Unassembled WGS sequence"/>
</dbReference>
<proteinExistence type="predicted"/>
<dbReference type="EMBL" id="LMWI01000002">
    <property type="protein sequence ID" value="KUJ46952.1"/>
    <property type="molecule type" value="Genomic_DNA"/>
</dbReference>
<comment type="caution">
    <text evidence="2">The sequence shown here is derived from an EMBL/GenBank/DDBJ whole genome shotgun (WGS) entry which is preliminary data.</text>
</comment>
<dbReference type="AlphaFoldDB" id="A0A9X0I530"/>
<evidence type="ECO:0000313" key="2">
    <source>
        <dbReference type="EMBL" id="KUJ46952.1"/>
    </source>
</evidence>
<protein>
    <recommendedName>
        <fullName evidence="4">Zinc-finger domain-containing protein</fullName>
    </recommendedName>
</protein>
<name>A0A9X0I530_9ACTN</name>
<dbReference type="RefSeq" id="WP_013736591.1">
    <property type="nucleotide sequence ID" value="NZ_LMWI01000002.1"/>
</dbReference>
<reference evidence="2 3" key="1">
    <citation type="submission" date="2015-10" db="EMBL/GenBank/DDBJ databases">
        <authorList>
            <person name="Ju K.-S."/>
            <person name="Doroghazi J.R."/>
            <person name="Metcalf W.W."/>
        </authorList>
    </citation>
    <scope>NUCLEOTIDE SEQUENCE [LARGE SCALE GENOMIC DNA]</scope>
    <source>
        <strain evidence="2 3">NRRL B-24793</strain>
    </source>
</reference>
<gene>
    <name evidence="2" type="ORF">ADL17_29370</name>
</gene>
<dbReference type="OMA" id="KSIPGDM"/>
<feature type="region of interest" description="Disordered" evidence="1">
    <location>
        <begin position="192"/>
        <end position="271"/>
    </location>
</feature>
<evidence type="ECO:0000256" key="1">
    <source>
        <dbReference type="SAM" id="MobiDB-lite"/>
    </source>
</evidence>